<evidence type="ECO:0000313" key="2">
    <source>
        <dbReference type="Proteomes" id="UP000014803"/>
    </source>
</evidence>
<reference evidence="1 2" key="1">
    <citation type="journal article" date="2013" name="Sci. Rep.">
        <title>Extraordinary expansion of a Sorangium cellulosum genome from an alkaline milieu.</title>
        <authorList>
            <person name="Han K."/>
            <person name="Li Z.F."/>
            <person name="Peng R."/>
            <person name="Zhu L.P."/>
            <person name="Zhou T."/>
            <person name="Wang L.G."/>
            <person name="Li S.G."/>
            <person name="Zhang X.B."/>
            <person name="Hu W."/>
            <person name="Wu Z.H."/>
            <person name="Qin N."/>
            <person name="Li Y.Z."/>
        </authorList>
    </citation>
    <scope>NUCLEOTIDE SEQUENCE [LARGE SCALE GENOMIC DNA]</scope>
    <source>
        <strain evidence="1 2">So0157-2</strain>
    </source>
</reference>
<dbReference type="STRING" id="1254432.SCE1572_07910"/>
<evidence type="ECO:0000313" key="1">
    <source>
        <dbReference type="EMBL" id="AGP34438.1"/>
    </source>
</evidence>
<sequence>MKASSPVRSAASVHARDEALELAITAAATAETELPCFGDHDEPVDERVDVVVGDAGAQVTEQLEAELLELADALLLVEPLVHRDGP</sequence>
<organism evidence="1 2">
    <name type="scientific">Sorangium cellulosum So0157-2</name>
    <dbReference type="NCBI Taxonomy" id="1254432"/>
    <lineage>
        <taxon>Bacteria</taxon>
        <taxon>Pseudomonadati</taxon>
        <taxon>Myxococcota</taxon>
        <taxon>Polyangia</taxon>
        <taxon>Polyangiales</taxon>
        <taxon>Polyangiaceae</taxon>
        <taxon>Sorangium</taxon>
    </lineage>
</organism>
<dbReference type="AlphaFoldDB" id="S4XV33"/>
<proteinExistence type="predicted"/>
<gene>
    <name evidence="1" type="ORF">SCE1572_07910</name>
</gene>
<dbReference type="Proteomes" id="UP000014803">
    <property type="component" value="Chromosome"/>
</dbReference>
<dbReference type="EMBL" id="CP003969">
    <property type="protein sequence ID" value="AGP34438.1"/>
    <property type="molecule type" value="Genomic_DNA"/>
</dbReference>
<name>S4XV33_SORCE</name>
<dbReference type="HOGENOM" id="CLU_2496266_0_0_7"/>
<protein>
    <submittedName>
        <fullName evidence="1">Uncharacterized protein</fullName>
    </submittedName>
</protein>
<accession>S4XV33</accession>
<dbReference type="KEGG" id="scu:SCE1572_07910"/>